<dbReference type="PANTHER" id="PTHR30298">
    <property type="entry name" value="H REPEAT-ASSOCIATED PREDICTED TRANSPOSASE"/>
    <property type="match status" value="1"/>
</dbReference>
<protein>
    <submittedName>
        <fullName evidence="1">Uncharacterized protein</fullName>
    </submittedName>
</protein>
<keyword evidence="2" id="KW-1185">Reference proteome</keyword>
<organism evidence="1 2">
    <name type="scientific">Vibrio celticus</name>
    <dbReference type="NCBI Taxonomy" id="446372"/>
    <lineage>
        <taxon>Bacteria</taxon>
        <taxon>Pseudomonadati</taxon>
        <taxon>Pseudomonadota</taxon>
        <taxon>Gammaproteobacteria</taxon>
        <taxon>Vibrionales</taxon>
        <taxon>Vibrionaceae</taxon>
        <taxon>Vibrio</taxon>
    </lineage>
</organism>
<dbReference type="RefSeq" id="WP_083994255.1">
    <property type="nucleotide sequence ID" value="NZ_AP025463.1"/>
</dbReference>
<dbReference type="InterPro" id="IPR051698">
    <property type="entry name" value="Transposase_11-like"/>
</dbReference>
<dbReference type="PANTHER" id="PTHR30298:SF0">
    <property type="entry name" value="PROTEIN YBFL-RELATED"/>
    <property type="match status" value="1"/>
</dbReference>
<evidence type="ECO:0000313" key="2">
    <source>
        <dbReference type="Proteomes" id="UP000092819"/>
    </source>
</evidence>
<reference evidence="2" key="1">
    <citation type="submission" date="2016-06" db="EMBL/GenBank/DDBJ databases">
        <authorList>
            <person name="Rodrigo-Torres L."/>
            <person name="Arahal D.R."/>
        </authorList>
    </citation>
    <scope>NUCLEOTIDE SEQUENCE [LARGE SCALE GENOMIC DNA]</scope>
    <source>
        <strain evidence="2">CECT 7224</strain>
    </source>
</reference>
<proteinExistence type="predicted"/>
<accession>A0A1C3J9C1</accession>
<evidence type="ECO:0000313" key="1">
    <source>
        <dbReference type="EMBL" id="SBT11703.1"/>
    </source>
</evidence>
<dbReference type="EMBL" id="FLQZ01000006">
    <property type="protein sequence ID" value="SBT11703.1"/>
    <property type="molecule type" value="Genomic_DNA"/>
</dbReference>
<name>A0A1C3J9C1_9VIBR</name>
<dbReference type="AlphaFoldDB" id="A0A1C3J9C1"/>
<gene>
    <name evidence="1" type="ORF">VCE7224_00419</name>
</gene>
<dbReference type="Proteomes" id="UP000092819">
    <property type="component" value="Unassembled WGS sequence"/>
</dbReference>
<sequence>MLNSFEGDKYVTQEKGHGRTETRLSMVVHNTYFLGDIALDWAGLSTIGMVVSIRQEGNKPAERMQIKHYISSAKLTAKALLESTRAHWSIESVPQAHRLAA</sequence>
<dbReference type="NCBIfam" id="NF033564">
    <property type="entry name" value="transpos_ISAs1"/>
    <property type="match status" value="1"/>
</dbReference>
<dbReference type="InterPro" id="IPR047647">
    <property type="entry name" value="ISAs1_transpos"/>
</dbReference>